<dbReference type="InterPro" id="IPR036875">
    <property type="entry name" value="Znf_CCHC_sf"/>
</dbReference>
<dbReference type="Pfam" id="PF13650">
    <property type="entry name" value="Asp_protease_2"/>
    <property type="match status" value="1"/>
</dbReference>
<keyword evidence="2" id="KW-0862">Zinc</keyword>
<gene>
    <name evidence="5" type="primary">PARPA_05234.1 scaffold 16646</name>
</gene>
<reference evidence="5 6" key="1">
    <citation type="submission" date="2014-09" db="EMBL/GenBank/DDBJ databases">
        <authorList>
            <person name="Ellenberger Sabrina"/>
        </authorList>
    </citation>
    <scope>NUCLEOTIDE SEQUENCE [LARGE SCALE GENOMIC DNA]</scope>
    <source>
        <strain evidence="5 6">CBS 412.66</strain>
    </source>
</reference>
<dbReference type="GO" id="GO:0004190">
    <property type="term" value="F:aspartic-type endopeptidase activity"/>
    <property type="evidence" value="ECO:0007669"/>
    <property type="project" value="UniProtKB-KW"/>
</dbReference>
<dbReference type="STRING" id="35722.A0A0B7N7J2"/>
<feature type="compositionally biased region" description="Basic and acidic residues" evidence="3">
    <location>
        <begin position="39"/>
        <end position="57"/>
    </location>
</feature>
<dbReference type="InterPro" id="IPR021109">
    <property type="entry name" value="Peptidase_aspartic_dom_sf"/>
</dbReference>
<evidence type="ECO:0000259" key="4">
    <source>
        <dbReference type="PROSITE" id="PS50158"/>
    </source>
</evidence>
<keyword evidence="1" id="KW-0645">Protease</keyword>
<dbReference type="PROSITE" id="PS50158">
    <property type="entry name" value="ZF_CCHC"/>
    <property type="match status" value="1"/>
</dbReference>
<feature type="region of interest" description="Disordered" evidence="3">
    <location>
        <begin position="20"/>
        <end position="60"/>
    </location>
</feature>
<keyword evidence="6" id="KW-1185">Reference proteome</keyword>
<dbReference type="GO" id="GO:0003676">
    <property type="term" value="F:nucleic acid binding"/>
    <property type="evidence" value="ECO:0007669"/>
    <property type="project" value="InterPro"/>
</dbReference>
<dbReference type="Pfam" id="PF00098">
    <property type="entry name" value="zf-CCHC"/>
    <property type="match status" value="1"/>
</dbReference>
<dbReference type="SUPFAM" id="SSF57756">
    <property type="entry name" value="Retrovirus zinc finger-like domains"/>
    <property type="match status" value="1"/>
</dbReference>
<proteinExistence type="predicted"/>
<name>A0A0B7N7J2_9FUNG</name>
<dbReference type="InterPro" id="IPR001969">
    <property type="entry name" value="Aspartic_peptidase_AS"/>
</dbReference>
<keyword evidence="1" id="KW-0378">Hydrolase</keyword>
<evidence type="ECO:0000313" key="5">
    <source>
        <dbReference type="EMBL" id="CEP11400.1"/>
    </source>
</evidence>
<keyword evidence="2" id="KW-0479">Metal-binding</keyword>
<dbReference type="AlphaFoldDB" id="A0A0B7N7J2"/>
<dbReference type="PROSITE" id="PS00141">
    <property type="entry name" value="ASP_PROTEASE"/>
    <property type="match status" value="1"/>
</dbReference>
<dbReference type="CDD" id="cd00303">
    <property type="entry name" value="retropepsin_like"/>
    <property type="match status" value="1"/>
</dbReference>
<dbReference type="Proteomes" id="UP000054107">
    <property type="component" value="Unassembled WGS sequence"/>
</dbReference>
<dbReference type="EMBL" id="LN726094">
    <property type="protein sequence ID" value="CEP11400.1"/>
    <property type="molecule type" value="Genomic_DNA"/>
</dbReference>
<dbReference type="OrthoDB" id="2289027at2759"/>
<dbReference type="SUPFAM" id="SSF50630">
    <property type="entry name" value="Acid proteases"/>
    <property type="match status" value="1"/>
</dbReference>
<feature type="non-terminal residue" evidence="5">
    <location>
        <position position="177"/>
    </location>
</feature>
<dbReference type="GO" id="GO:0006508">
    <property type="term" value="P:proteolysis"/>
    <property type="evidence" value="ECO:0007669"/>
    <property type="project" value="InterPro"/>
</dbReference>
<accession>A0A0B7N7J2</accession>
<dbReference type="Gene3D" id="2.40.70.10">
    <property type="entry name" value="Acid Proteases"/>
    <property type="match status" value="1"/>
</dbReference>
<evidence type="ECO:0000256" key="1">
    <source>
        <dbReference type="ARBA" id="ARBA00022750"/>
    </source>
</evidence>
<keyword evidence="2" id="KW-0863">Zinc-finger</keyword>
<evidence type="ECO:0000256" key="2">
    <source>
        <dbReference type="PROSITE-ProRule" id="PRU00047"/>
    </source>
</evidence>
<sequence>KDRKCFKCGKVGHIKKDCWSKKEHKQNHQELQGSGTAKVQDHSVSKVQDSGEPKMQEQGDLDDEEEVNIFAHLMNNQDVKAKEMELSQGGSRFKMKVTTEDNREQDVLVDTGSTISTISRSAVKKIGLQEFACQEQIIRYGNTSTQVAASKVVLDFSFHKEETSRAYLLVVPSQNEE</sequence>
<evidence type="ECO:0000313" key="6">
    <source>
        <dbReference type="Proteomes" id="UP000054107"/>
    </source>
</evidence>
<dbReference type="Gene3D" id="4.10.60.10">
    <property type="entry name" value="Zinc finger, CCHC-type"/>
    <property type="match status" value="1"/>
</dbReference>
<protein>
    <recommendedName>
        <fullName evidence="4">CCHC-type domain-containing protein</fullName>
    </recommendedName>
</protein>
<dbReference type="GO" id="GO:0008270">
    <property type="term" value="F:zinc ion binding"/>
    <property type="evidence" value="ECO:0007669"/>
    <property type="project" value="UniProtKB-KW"/>
</dbReference>
<keyword evidence="1" id="KW-0064">Aspartyl protease</keyword>
<dbReference type="SMART" id="SM00343">
    <property type="entry name" value="ZnF_C2HC"/>
    <property type="match status" value="1"/>
</dbReference>
<feature type="non-terminal residue" evidence="5">
    <location>
        <position position="1"/>
    </location>
</feature>
<dbReference type="InterPro" id="IPR001878">
    <property type="entry name" value="Znf_CCHC"/>
</dbReference>
<feature type="domain" description="CCHC-type" evidence="4">
    <location>
        <begin position="3"/>
        <end position="18"/>
    </location>
</feature>
<evidence type="ECO:0000256" key="3">
    <source>
        <dbReference type="SAM" id="MobiDB-lite"/>
    </source>
</evidence>
<organism evidence="5 6">
    <name type="scientific">Parasitella parasitica</name>
    <dbReference type="NCBI Taxonomy" id="35722"/>
    <lineage>
        <taxon>Eukaryota</taxon>
        <taxon>Fungi</taxon>
        <taxon>Fungi incertae sedis</taxon>
        <taxon>Mucoromycota</taxon>
        <taxon>Mucoromycotina</taxon>
        <taxon>Mucoromycetes</taxon>
        <taxon>Mucorales</taxon>
        <taxon>Mucorineae</taxon>
        <taxon>Mucoraceae</taxon>
        <taxon>Parasitella</taxon>
    </lineage>
</organism>